<accession>A0A1J8PGI9</accession>
<dbReference type="PROSITE" id="PS51084">
    <property type="entry name" value="HIT_2"/>
    <property type="match status" value="1"/>
</dbReference>
<evidence type="ECO:0000256" key="3">
    <source>
        <dbReference type="PROSITE-ProRule" id="PRU00464"/>
    </source>
</evidence>
<evidence type="ECO:0000256" key="2">
    <source>
        <dbReference type="PIRSR" id="PIRSR601310-3"/>
    </source>
</evidence>
<dbReference type="PRINTS" id="PR00332">
    <property type="entry name" value="HISTRIAD"/>
</dbReference>
<dbReference type="STRING" id="1225476.A1D18_04805"/>
<dbReference type="CDD" id="cd01276">
    <property type="entry name" value="PKCI_related"/>
    <property type="match status" value="1"/>
</dbReference>
<dbReference type="Proteomes" id="UP000183924">
    <property type="component" value="Unassembled WGS sequence"/>
</dbReference>
<dbReference type="Gene3D" id="3.30.428.10">
    <property type="entry name" value="HIT-like"/>
    <property type="match status" value="1"/>
</dbReference>
<feature type="short sequence motif" description="Histidine triad motif" evidence="2 3">
    <location>
        <begin position="97"/>
        <end position="101"/>
    </location>
</feature>
<name>A0A1J8PGI9_9COXI</name>
<dbReference type="OrthoDB" id="9784774at2"/>
<keyword evidence="6" id="KW-1185">Reference proteome</keyword>
<dbReference type="InterPro" id="IPR036265">
    <property type="entry name" value="HIT-like_sf"/>
</dbReference>
<evidence type="ECO:0000256" key="1">
    <source>
        <dbReference type="PIRSR" id="PIRSR601310-1"/>
    </source>
</evidence>
<sequence length="113" mass="12759">MDCIFCKIIKKELPADIVYQDETIIAFNDRHPRAPIHQLIVPKKHIATLNDLTEDDTLLAGNMLQVARHLAKKAQITQSGYRAVFNCNKDGGQEVFHLHLHLLGGRVLLWPPG</sequence>
<dbReference type="InterPro" id="IPR019808">
    <property type="entry name" value="Histidine_triad_CS"/>
</dbReference>
<feature type="domain" description="HIT" evidence="4">
    <location>
        <begin position="4"/>
        <end position="113"/>
    </location>
</feature>
<evidence type="ECO:0000313" key="5">
    <source>
        <dbReference type="EMBL" id="OIZ94181.1"/>
    </source>
</evidence>
<feature type="active site" description="Tele-AMP-histidine intermediate" evidence="1">
    <location>
        <position position="99"/>
    </location>
</feature>
<dbReference type="PROSITE" id="PS00892">
    <property type="entry name" value="HIT_1"/>
    <property type="match status" value="1"/>
</dbReference>
<protein>
    <submittedName>
        <fullName evidence="5">Histidine triad nucleotide-binding protein</fullName>
    </submittedName>
</protein>
<dbReference type="InterPro" id="IPR001310">
    <property type="entry name" value="Histidine_triad_HIT"/>
</dbReference>
<evidence type="ECO:0000259" key="4">
    <source>
        <dbReference type="PROSITE" id="PS51084"/>
    </source>
</evidence>
<dbReference type="AlphaFoldDB" id="A0A1J8PGI9"/>
<gene>
    <name evidence="5" type="ORF">A1D18_04805</name>
</gene>
<dbReference type="PANTHER" id="PTHR23089">
    <property type="entry name" value="HISTIDINE TRIAD HIT PROTEIN"/>
    <property type="match status" value="1"/>
</dbReference>
<comment type="caution">
    <text evidence="5">The sequence shown here is derived from an EMBL/GenBank/DDBJ whole genome shotgun (WGS) entry which is preliminary data.</text>
</comment>
<organism evidence="5 6">
    <name type="scientific">Candidatus Rickettsiella isopodorum</name>
    <dbReference type="NCBI Taxonomy" id="1225476"/>
    <lineage>
        <taxon>Bacteria</taxon>
        <taxon>Pseudomonadati</taxon>
        <taxon>Pseudomonadota</taxon>
        <taxon>Gammaproteobacteria</taxon>
        <taxon>Legionellales</taxon>
        <taxon>Coxiellaceae</taxon>
        <taxon>Rickettsiella</taxon>
    </lineage>
</organism>
<proteinExistence type="predicted"/>
<dbReference type="SUPFAM" id="SSF54197">
    <property type="entry name" value="HIT-like"/>
    <property type="match status" value="1"/>
</dbReference>
<dbReference type="GO" id="GO:0003824">
    <property type="term" value="F:catalytic activity"/>
    <property type="evidence" value="ECO:0007669"/>
    <property type="project" value="InterPro"/>
</dbReference>
<dbReference type="Pfam" id="PF11969">
    <property type="entry name" value="DcpS_C"/>
    <property type="match status" value="1"/>
</dbReference>
<dbReference type="EMBL" id="LUKY01000033">
    <property type="protein sequence ID" value="OIZ94181.1"/>
    <property type="molecule type" value="Genomic_DNA"/>
</dbReference>
<reference evidence="5 6" key="1">
    <citation type="submission" date="2016-03" db="EMBL/GenBank/DDBJ databases">
        <title>Comparative genomics of Rickettsiella.</title>
        <authorList>
            <person name="Chandler C."/>
            <person name="Wang Y."/>
        </authorList>
    </citation>
    <scope>NUCLEOTIDE SEQUENCE [LARGE SCALE GENOMIC DNA]</scope>
    <source>
        <strain evidence="5 6">RCFS May 2013</strain>
    </source>
</reference>
<dbReference type="InterPro" id="IPR011146">
    <property type="entry name" value="HIT-like"/>
</dbReference>
<dbReference type="RefSeq" id="WP_071662674.1">
    <property type="nucleotide sequence ID" value="NZ_LUKY01000033.1"/>
</dbReference>
<evidence type="ECO:0000313" key="6">
    <source>
        <dbReference type="Proteomes" id="UP000183924"/>
    </source>
</evidence>